<dbReference type="InterPro" id="IPR022646">
    <property type="entry name" value="SecD/SecF_CS"/>
</dbReference>
<keyword evidence="3 9" id="KW-1003">Cell membrane</keyword>
<keyword evidence="5 9" id="KW-0653">Protein transport</keyword>
<dbReference type="STRING" id="690567.2271"/>
<comment type="subcellular location">
    <subcellularLocation>
        <location evidence="1 9">Cell membrane</location>
        <topology evidence="1 9">Multi-pass membrane protein</topology>
    </subcellularLocation>
</comment>
<evidence type="ECO:0000313" key="13">
    <source>
        <dbReference type="EMBL" id="CFX94470.1"/>
    </source>
</evidence>
<dbReference type="InterPro" id="IPR048631">
    <property type="entry name" value="SecD_1st"/>
</dbReference>
<dbReference type="GO" id="GO:0043952">
    <property type="term" value="P:protein transport by the Sec complex"/>
    <property type="evidence" value="ECO:0007669"/>
    <property type="project" value="UniProtKB-UniRule"/>
</dbReference>
<evidence type="ECO:0000259" key="12">
    <source>
        <dbReference type="Pfam" id="PF22599"/>
    </source>
</evidence>
<dbReference type="Proteomes" id="UP000045545">
    <property type="component" value="Unassembled WGS sequence"/>
</dbReference>
<evidence type="ECO:0000256" key="5">
    <source>
        <dbReference type="ARBA" id="ARBA00022927"/>
    </source>
</evidence>
<dbReference type="SUPFAM" id="SSF82866">
    <property type="entry name" value="Multidrug efflux transporter AcrB transmembrane domain"/>
    <property type="match status" value="1"/>
</dbReference>
<feature type="transmembrane region" description="Helical" evidence="9">
    <location>
        <begin position="7"/>
        <end position="25"/>
    </location>
</feature>
<dbReference type="Pfam" id="PF22599">
    <property type="entry name" value="SecDF_P1_head"/>
    <property type="match status" value="1"/>
</dbReference>
<dbReference type="Pfam" id="PF02355">
    <property type="entry name" value="SecD_SecF_C"/>
    <property type="match status" value="1"/>
</dbReference>
<evidence type="ECO:0000256" key="9">
    <source>
        <dbReference type="HAMAP-Rule" id="MF_01463"/>
    </source>
</evidence>
<dbReference type="HAMAP" id="MF_01463_B">
    <property type="entry name" value="SecD_B"/>
    <property type="match status" value="1"/>
</dbReference>
<sequence>MRKNSSIAIICAIVVALAFLAYFTYQPIKNNLNLGLDLQGGLHVELQAQEKPGEKISADTIQKSIGVLSKRVDALGVSEPIIYPKGNDRIVIELAGVKDPEEAVNIIKNTAQLEFMDEAGKVLVSGKNLKDAQAQVSPGGEGAVVSLEFDKEGAKLFAAATSANVGKPIAIVLDGKIISAPKVDGPIPNGQAQIEGNFTAKEAQDLAVLLRSGALPVSFGIMEKRTVGATLGSDSLAKSVKASLVGLLAILIFILGYYRLPGLVADISMVLYTVLVLGTMAVLGAVLTLPGIAGFILSIGIAVDANIIIYEHIKEELRLNKTMKAAIESGFARAFWTIFDANLTTLIAALVLIWFGTGPIKGFAVTLSIGIIASLLVALTFTRYMLVLFADLSKNNKLYGV</sequence>
<feature type="transmembrane region" description="Helical" evidence="9">
    <location>
        <begin position="295"/>
        <end position="313"/>
    </location>
</feature>
<comment type="subunit">
    <text evidence="9">Forms a complex with SecF. Part of the essential Sec protein translocation apparatus which comprises SecA, SecYEG and auxiliary proteins SecDF. Other proteins may also be involved.</text>
</comment>
<reference evidence="13 14" key="1">
    <citation type="submission" date="2015-03" db="EMBL/GenBank/DDBJ databases">
        <authorList>
            <person name="Murphy D."/>
        </authorList>
    </citation>
    <scope>NUCLEOTIDE SEQUENCE [LARGE SCALE GENOMIC DNA]</scope>
    <source>
        <strain evidence="13 14">OL-4</strain>
    </source>
</reference>
<evidence type="ECO:0000256" key="1">
    <source>
        <dbReference type="ARBA" id="ARBA00004651"/>
    </source>
</evidence>
<dbReference type="InterPro" id="IPR022813">
    <property type="entry name" value="SecD/SecF_arch_bac"/>
</dbReference>
<comment type="function">
    <text evidence="9">Part of the Sec protein translocase complex. Interacts with the SecYEG preprotein conducting channel. SecDF uses the proton motive force (PMF) to complete protein translocation after the ATP-dependent function of SecA.</text>
</comment>
<keyword evidence="8 9" id="KW-0472">Membrane</keyword>
<dbReference type="FunFam" id="1.20.1640.10:FF:000004">
    <property type="entry name" value="Protein translocase subunit SecD"/>
    <property type="match status" value="1"/>
</dbReference>
<evidence type="ECO:0000256" key="8">
    <source>
        <dbReference type="ARBA" id="ARBA00023136"/>
    </source>
</evidence>
<gene>
    <name evidence="9" type="primary">secD</name>
    <name evidence="13" type="ORF">2271</name>
</gene>
<dbReference type="NCBIfam" id="TIGR01129">
    <property type="entry name" value="secD"/>
    <property type="match status" value="1"/>
</dbReference>
<dbReference type="RefSeq" id="WP_046498980.1">
    <property type="nucleotide sequence ID" value="NZ_CGIH01000038.1"/>
</dbReference>
<feature type="transmembrane region" description="Helical" evidence="9">
    <location>
        <begin position="334"/>
        <end position="356"/>
    </location>
</feature>
<name>A0A0E3W3N2_9FIRM</name>
<dbReference type="GO" id="GO:0006605">
    <property type="term" value="P:protein targeting"/>
    <property type="evidence" value="ECO:0007669"/>
    <property type="project" value="UniProtKB-UniRule"/>
</dbReference>
<dbReference type="AlphaFoldDB" id="A0A0E3W3N2"/>
<dbReference type="Gene3D" id="3.30.1360.200">
    <property type="match status" value="1"/>
</dbReference>
<accession>A0A0E3W3N2</accession>
<dbReference type="GO" id="GO:0005886">
    <property type="term" value="C:plasma membrane"/>
    <property type="evidence" value="ECO:0007669"/>
    <property type="project" value="UniProtKB-SubCell"/>
</dbReference>
<evidence type="ECO:0000259" key="11">
    <source>
        <dbReference type="Pfam" id="PF21760"/>
    </source>
</evidence>
<dbReference type="GO" id="GO:0015450">
    <property type="term" value="F:protein-transporting ATPase activity"/>
    <property type="evidence" value="ECO:0007669"/>
    <property type="project" value="InterPro"/>
</dbReference>
<dbReference type="InterPro" id="IPR005791">
    <property type="entry name" value="SecD"/>
</dbReference>
<comment type="similarity">
    <text evidence="9">Belongs to the SecD/SecF family. SecD subfamily.</text>
</comment>
<feature type="domain" description="Protein translocase subunit SecDF P1" evidence="11">
    <location>
        <begin position="61"/>
        <end position="118"/>
    </location>
</feature>
<feature type="transmembrane region" description="Helical" evidence="9">
    <location>
        <begin position="240"/>
        <end position="258"/>
    </location>
</feature>
<keyword evidence="2 9" id="KW-0813">Transport</keyword>
<protein>
    <recommendedName>
        <fullName evidence="9">Protein translocase subunit SecD</fullName>
    </recommendedName>
</protein>
<proteinExistence type="inferred from homology"/>
<evidence type="ECO:0000256" key="3">
    <source>
        <dbReference type="ARBA" id="ARBA00022475"/>
    </source>
</evidence>
<dbReference type="PANTHER" id="PTHR30081:SF1">
    <property type="entry name" value="PROTEIN TRANSLOCASE SUBUNIT SECD"/>
    <property type="match status" value="1"/>
</dbReference>
<evidence type="ECO:0000256" key="4">
    <source>
        <dbReference type="ARBA" id="ARBA00022692"/>
    </source>
</evidence>
<organism evidence="13 14">
    <name type="scientific">Syntrophomonas zehnderi OL-4</name>
    <dbReference type="NCBI Taxonomy" id="690567"/>
    <lineage>
        <taxon>Bacteria</taxon>
        <taxon>Bacillati</taxon>
        <taxon>Bacillota</taxon>
        <taxon>Clostridia</taxon>
        <taxon>Eubacteriales</taxon>
        <taxon>Syntrophomonadaceae</taxon>
        <taxon>Syntrophomonas</taxon>
    </lineage>
</organism>
<dbReference type="InterPro" id="IPR048634">
    <property type="entry name" value="SecD_SecF_C"/>
</dbReference>
<evidence type="ECO:0000256" key="7">
    <source>
        <dbReference type="ARBA" id="ARBA00023010"/>
    </source>
</evidence>
<feature type="domain" description="SecDF P1 head subdomain" evidence="12">
    <location>
        <begin position="121"/>
        <end position="217"/>
    </location>
</feature>
<keyword evidence="4 9" id="KW-0812">Transmembrane</keyword>
<dbReference type="Pfam" id="PF21760">
    <property type="entry name" value="SecD_1st"/>
    <property type="match status" value="1"/>
</dbReference>
<dbReference type="OrthoDB" id="9805019at2"/>
<dbReference type="Pfam" id="PF07549">
    <property type="entry name" value="Sec_GG"/>
    <property type="match status" value="1"/>
</dbReference>
<evidence type="ECO:0000256" key="2">
    <source>
        <dbReference type="ARBA" id="ARBA00022448"/>
    </source>
</evidence>
<feature type="domain" description="Protein export membrane protein SecD/SecF C-terminal" evidence="10">
    <location>
        <begin position="220"/>
        <end position="377"/>
    </location>
</feature>
<dbReference type="NCBIfam" id="TIGR00916">
    <property type="entry name" value="2A0604s01"/>
    <property type="match status" value="1"/>
</dbReference>
<dbReference type="InterPro" id="IPR055344">
    <property type="entry name" value="SecD_SecF_C_bact"/>
</dbReference>
<evidence type="ECO:0000256" key="6">
    <source>
        <dbReference type="ARBA" id="ARBA00022989"/>
    </source>
</evidence>
<keyword evidence="7 9" id="KW-0811">Translocation</keyword>
<dbReference type="GO" id="GO:0065002">
    <property type="term" value="P:intracellular protein transmembrane transport"/>
    <property type="evidence" value="ECO:0007669"/>
    <property type="project" value="UniProtKB-UniRule"/>
</dbReference>
<keyword evidence="6 9" id="KW-1133">Transmembrane helix</keyword>
<dbReference type="EMBL" id="CGIH01000038">
    <property type="protein sequence ID" value="CFX94470.1"/>
    <property type="molecule type" value="Genomic_DNA"/>
</dbReference>
<evidence type="ECO:0000259" key="10">
    <source>
        <dbReference type="Pfam" id="PF02355"/>
    </source>
</evidence>
<feature type="transmembrane region" description="Helical" evidence="9">
    <location>
        <begin position="270"/>
        <end position="289"/>
    </location>
</feature>
<dbReference type="Gene3D" id="1.20.1640.10">
    <property type="entry name" value="Multidrug efflux transporter AcrB transmembrane domain"/>
    <property type="match status" value="1"/>
</dbReference>
<dbReference type="PANTHER" id="PTHR30081">
    <property type="entry name" value="PROTEIN-EXPORT MEMBRANE PROTEIN SEC"/>
    <property type="match status" value="1"/>
</dbReference>
<evidence type="ECO:0000313" key="14">
    <source>
        <dbReference type="Proteomes" id="UP000045545"/>
    </source>
</evidence>
<keyword evidence="14" id="KW-1185">Reference proteome</keyword>
<dbReference type="InterPro" id="IPR054384">
    <property type="entry name" value="SecDF_P1_head"/>
</dbReference>
<feature type="transmembrane region" description="Helical" evidence="9">
    <location>
        <begin position="362"/>
        <end position="386"/>
    </location>
</feature>